<sequence length="115" mass="11802">MEGRRSWDGIPLGESHSPPQSVPGRRTPLGAVGLGGFYMQGGQPPPPPQHCYPTDENQPEPGTSYGQRLVAYLQGTATAAGIVPPPGLDLAGFPAAAKLLQPPAPGPPPPPEPPS</sequence>
<reference evidence="2" key="2">
    <citation type="submission" date="2022-10" db="EMBL/GenBank/DDBJ databases">
        <authorList>
            <consortium name="ENA_rothamsted_submissions"/>
            <consortium name="culmorum"/>
            <person name="King R."/>
        </authorList>
    </citation>
    <scope>NUCLEOTIDE SEQUENCE</scope>
</reference>
<accession>A0A9N9QVH8</accession>
<name>A0A9N9QVH8_9NEOP</name>
<dbReference type="OrthoDB" id="10011855at2759"/>
<dbReference type="AlphaFoldDB" id="A0A9N9QVH8"/>
<gene>
    <name evidence="2" type="ORF">DIATSA_LOCUS2320</name>
</gene>
<evidence type="ECO:0000313" key="3">
    <source>
        <dbReference type="Proteomes" id="UP001153714"/>
    </source>
</evidence>
<reference evidence="2" key="1">
    <citation type="submission" date="2021-12" db="EMBL/GenBank/DDBJ databases">
        <authorList>
            <person name="King R."/>
        </authorList>
    </citation>
    <scope>NUCLEOTIDE SEQUENCE</scope>
</reference>
<keyword evidence="3" id="KW-1185">Reference proteome</keyword>
<protein>
    <submittedName>
        <fullName evidence="2">Uncharacterized protein</fullName>
    </submittedName>
</protein>
<feature type="region of interest" description="Disordered" evidence="1">
    <location>
        <begin position="1"/>
        <end position="64"/>
    </location>
</feature>
<dbReference type="Proteomes" id="UP001153714">
    <property type="component" value="Chromosome 12"/>
</dbReference>
<feature type="region of interest" description="Disordered" evidence="1">
    <location>
        <begin position="96"/>
        <end position="115"/>
    </location>
</feature>
<dbReference type="EMBL" id="OU893343">
    <property type="protein sequence ID" value="CAG9784211.1"/>
    <property type="molecule type" value="Genomic_DNA"/>
</dbReference>
<evidence type="ECO:0000313" key="2">
    <source>
        <dbReference type="EMBL" id="CAG9784211.1"/>
    </source>
</evidence>
<proteinExistence type="predicted"/>
<feature type="compositionally biased region" description="Pro residues" evidence="1">
    <location>
        <begin position="102"/>
        <end position="115"/>
    </location>
</feature>
<organism evidence="2 3">
    <name type="scientific">Diatraea saccharalis</name>
    <name type="common">sugarcane borer</name>
    <dbReference type="NCBI Taxonomy" id="40085"/>
    <lineage>
        <taxon>Eukaryota</taxon>
        <taxon>Metazoa</taxon>
        <taxon>Ecdysozoa</taxon>
        <taxon>Arthropoda</taxon>
        <taxon>Hexapoda</taxon>
        <taxon>Insecta</taxon>
        <taxon>Pterygota</taxon>
        <taxon>Neoptera</taxon>
        <taxon>Endopterygota</taxon>
        <taxon>Lepidoptera</taxon>
        <taxon>Glossata</taxon>
        <taxon>Ditrysia</taxon>
        <taxon>Pyraloidea</taxon>
        <taxon>Crambidae</taxon>
        <taxon>Crambinae</taxon>
        <taxon>Diatraea</taxon>
    </lineage>
</organism>
<evidence type="ECO:0000256" key="1">
    <source>
        <dbReference type="SAM" id="MobiDB-lite"/>
    </source>
</evidence>